<gene>
    <name evidence="2" type="ORF">DHf2319_09620</name>
</gene>
<sequence>MSQECLRVQKNDGVWTLTLNRPEKRNALNAELVEALIDAVDQVIASDASVLVLRGEGKNFCAGFDFSDFENASEGDLLWRFVRIEQLLQKLNACSVLTVALVHGKNFGAGVDLMVTCKHRVATATTTFRMPGLKFGLVLGTRRLARLIGAQRVRQIQQVAKTLDANDALQSGLVCEVQEPVDWDAVVNQQVLAGGALSSQARAALYEVLRENTDDADIADLVRSVLVPGLKRRIAKYRAAD</sequence>
<protein>
    <submittedName>
        <fullName evidence="2">Enoyl-CoA hydratase/isomerase family protein</fullName>
    </submittedName>
</protein>
<dbReference type="InterPro" id="IPR001753">
    <property type="entry name" value="Enoyl-CoA_hydra/iso"/>
</dbReference>
<dbReference type="EMBL" id="CP063982">
    <property type="protein sequence ID" value="UOD49715.1"/>
    <property type="molecule type" value="Genomic_DNA"/>
</dbReference>
<comment type="similarity">
    <text evidence="1">Belongs to the enoyl-CoA hydratase/isomerase family.</text>
</comment>
<dbReference type="SUPFAM" id="SSF52096">
    <property type="entry name" value="ClpP/crotonase"/>
    <property type="match status" value="1"/>
</dbReference>
<keyword evidence="3" id="KW-1185">Reference proteome</keyword>
<evidence type="ECO:0000313" key="2">
    <source>
        <dbReference type="EMBL" id="UOD49715.1"/>
    </source>
</evidence>
<name>A0ABY4AJZ2_9BURK</name>
<evidence type="ECO:0000313" key="3">
    <source>
        <dbReference type="Proteomes" id="UP000831607"/>
    </source>
</evidence>
<accession>A0ABY4AJZ2</accession>
<dbReference type="CDD" id="cd06558">
    <property type="entry name" value="crotonase-like"/>
    <property type="match status" value="1"/>
</dbReference>
<evidence type="ECO:0000256" key="1">
    <source>
        <dbReference type="ARBA" id="ARBA00005254"/>
    </source>
</evidence>
<dbReference type="Proteomes" id="UP000831607">
    <property type="component" value="Chromosome"/>
</dbReference>
<dbReference type="RefSeq" id="WP_243477952.1">
    <property type="nucleotide sequence ID" value="NZ_CP063982.1"/>
</dbReference>
<proteinExistence type="inferred from homology"/>
<dbReference type="InterPro" id="IPR029045">
    <property type="entry name" value="ClpP/crotonase-like_dom_sf"/>
</dbReference>
<reference evidence="2 3" key="1">
    <citation type="submission" date="2020-11" db="EMBL/GenBank/DDBJ databases">
        <title>Algicoccus daihaiensis sp.nov., isolated from Daihai Lake in Inner Mongolia.</title>
        <authorList>
            <person name="Kai J."/>
        </authorList>
    </citation>
    <scope>NUCLEOTIDE SEQUENCE [LARGE SCALE GENOMIC DNA]</scope>
    <source>
        <strain evidence="3">f23</strain>
    </source>
</reference>
<organism evidence="2 3">
    <name type="scientific">Orrella daihaiensis</name>
    <dbReference type="NCBI Taxonomy" id="2782176"/>
    <lineage>
        <taxon>Bacteria</taxon>
        <taxon>Pseudomonadati</taxon>
        <taxon>Pseudomonadota</taxon>
        <taxon>Betaproteobacteria</taxon>
        <taxon>Burkholderiales</taxon>
        <taxon>Alcaligenaceae</taxon>
        <taxon>Orrella</taxon>
    </lineage>
</organism>
<dbReference type="PANTHER" id="PTHR42964:SF1">
    <property type="entry name" value="POLYKETIDE BIOSYNTHESIS ENOYL-COA HYDRATASE PKSH-RELATED"/>
    <property type="match status" value="1"/>
</dbReference>
<dbReference type="InterPro" id="IPR051683">
    <property type="entry name" value="Enoyl-CoA_Hydratase/Isomerase"/>
</dbReference>
<dbReference type="Pfam" id="PF00378">
    <property type="entry name" value="ECH_1"/>
    <property type="match status" value="1"/>
</dbReference>
<dbReference type="Gene3D" id="3.90.226.10">
    <property type="entry name" value="2-enoyl-CoA Hydratase, Chain A, domain 1"/>
    <property type="match status" value="1"/>
</dbReference>
<dbReference type="PANTHER" id="PTHR42964">
    <property type="entry name" value="ENOYL-COA HYDRATASE"/>
    <property type="match status" value="1"/>
</dbReference>